<keyword evidence="2 5" id="KW-0853">WD repeat</keyword>
<dbReference type="OrthoDB" id="189968at2759"/>
<dbReference type="EMBL" id="BDGG01000002">
    <property type="protein sequence ID" value="GAU93028.1"/>
    <property type="molecule type" value="Genomic_DNA"/>
</dbReference>
<dbReference type="GO" id="GO:0032040">
    <property type="term" value="C:small-subunit processome"/>
    <property type="evidence" value="ECO:0007669"/>
    <property type="project" value="TreeGrafter"/>
</dbReference>
<dbReference type="SMART" id="SM00320">
    <property type="entry name" value="WD40"/>
    <property type="match status" value="6"/>
</dbReference>
<organism evidence="7 8">
    <name type="scientific">Ramazzottius varieornatus</name>
    <name type="common">Water bear</name>
    <name type="synonym">Tardigrade</name>
    <dbReference type="NCBI Taxonomy" id="947166"/>
    <lineage>
        <taxon>Eukaryota</taxon>
        <taxon>Metazoa</taxon>
        <taxon>Ecdysozoa</taxon>
        <taxon>Tardigrada</taxon>
        <taxon>Eutardigrada</taxon>
        <taxon>Parachela</taxon>
        <taxon>Hypsibioidea</taxon>
        <taxon>Ramazzottiidae</taxon>
        <taxon>Ramazzottius</taxon>
    </lineage>
</organism>
<dbReference type="PANTHER" id="PTHR19865:SF0">
    <property type="entry name" value="U3 SMALL NUCLEOLAR RNA-INTERACTING PROTEIN 2"/>
    <property type="match status" value="1"/>
</dbReference>
<dbReference type="InterPro" id="IPR019775">
    <property type="entry name" value="WD40_repeat_CS"/>
</dbReference>
<evidence type="ECO:0000256" key="6">
    <source>
        <dbReference type="SAM" id="MobiDB-lite"/>
    </source>
</evidence>
<dbReference type="PROSITE" id="PS00678">
    <property type="entry name" value="WD_REPEATS_1"/>
    <property type="match status" value="1"/>
</dbReference>
<dbReference type="PANTHER" id="PTHR19865">
    <property type="entry name" value="U3 SMALL NUCLEOLAR RNA INTERACTING PROTEIN 2"/>
    <property type="match status" value="1"/>
</dbReference>
<feature type="region of interest" description="Disordered" evidence="6">
    <location>
        <begin position="1"/>
        <end position="104"/>
    </location>
</feature>
<dbReference type="Gene3D" id="2.130.10.10">
    <property type="entry name" value="YVTN repeat-like/Quinoprotein amine dehydrogenase"/>
    <property type="match status" value="1"/>
</dbReference>
<evidence type="ECO:0000256" key="4">
    <source>
        <dbReference type="ARBA" id="ARBA00023242"/>
    </source>
</evidence>
<feature type="repeat" description="WD" evidence="5">
    <location>
        <begin position="293"/>
        <end position="334"/>
    </location>
</feature>
<dbReference type="InterPro" id="IPR020472">
    <property type="entry name" value="WD40_PAC1"/>
</dbReference>
<keyword evidence="4" id="KW-0539">Nucleus</keyword>
<reference evidence="7 8" key="1">
    <citation type="journal article" date="2016" name="Nat. Commun.">
        <title>Extremotolerant tardigrade genome and improved radiotolerance of human cultured cells by tardigrade-unique protein.</title>
        <authorList>
            <person name="Hashimoto T."/>
            <person name="Horikawa D.D."/>
            <person name="Saito Y."/>
            <person name="Kuwahara H."/>
            <person name="Kozuka-Hata H."/>
            <person name="Shin-I T."/>
            <person name="Minakuchi Y."/>
            <person name="Ohishi K."/>
            <person name="Motoyama A."/>
            <person name="Aizu T."/>
            <person name="Enomoto A."/>
            <person name="Kondo K."/>
            <person name="Tanaka S."/>
            <person name="Hara Y."/>
            <person name="Koshikawa S."/>
            <person name="Sagara H."/>
            <person name="Miura T."/>
            <person name="Yokobori S."/>
            <person name="Miyagawa K."/>
            <person name="Suzuki Y."/>
            <person name="Kubo T."/>
            <person name="Oyama M."/>
            <person name="Kohara Y."/>
            <person name="Fujiyama A."/>
            <person name="Arakawa K."/>
            <person name="Katayama T."/>
            <person name="Toyoda A."/>
            <person name="Kunieda T."/>
        </authorList>
    </citation>
    <scope>NUCLEOTIDE SEQUENCE [LARGE SCALE GENOMIC DNA]</scope>
    <source>
        <strain evidence="7 8">YOKOZUNA-1</strain>
    </source>
</reference>
<keyword evidence="8" id="KW-1185">Reference proteome</keyword>
<comment type="caution">
    <text evidence="7">The sequence shown here is derived from an EMBL/GenBank/DDBJ whole genome shotgun (WGS) entry which is preliminary data.</text>
</comment>
<proteinExistence type="predicted"/>
<comment type="subcellular location">
    <subcellularLocation>
        <location evidence="1">Nucleus</location>
    </subcellularLocation>
</comment>
<dbReference type="PROSITE" id="PS50294">
    <property type="entry name" value="WD_REPEATS_REGION"/>
    <property type="match status" value="3"/>
</dbReference>
<dbReference type="InterPro" id="IPR039241">
    <property type="entry name" value="Rrp9-like"/>
</dbReference>
<dbReference type="PRINTS" id="PR00320">
    <property type="entry name" value="GPROTEINBRPT"/>
</dbReference>
<evidence type="ECO:0000256" key="5">
    <source>
        <dbReference type="PROSITE-ProRule" id="PRU00221"/>
    </source>
</evidence>
<dbReference type="PROSITE" id="PS50082">
    <property type="entry name" value="WD_REPEATS_2"/>
    <property type="match status" value="3"/>
</dbReference>
<dbReference type="SUPFAM" id="SSF50978">
    <property type="entry name" value="WD40 repeat-like"/>
    <property type="match status" value="1"/>
</dbReference>
<dbReference type="AlphaFoldDB" id="A0A1D1V3J9"/>
<evidence type="ECO:0000256" key="2">
    <source>
        <dbReference type="ARBA" id="ARBA00022574"/>
    </source>
</evidence>
<feature type="repeat" description="WD" evidence="5">
    <location>
        <begin position="209"/>
        <end position="250"/>
    </location>
</feature>
<gene>
    <name evidence="7" type="primary">RvY_05028-1</name>
    <name evidence="7" type="synonym">RvY_05028.1</name>
    <name evidence="7" type="ORF">RvY_05028</name>
</gene>
<feature type="compositionally biased region" description="Low complexity" evidence="6">
    <location>
        <begin position="14"/>
        <end position="28"/>
    </location>
</feature>
<dbReference type="CDD" id="cd00200">
    <property type="entry name" value="WD40"/>
    <property type="match status" value="1"/>
</dbReference>
<feature type="compositionally biased region" description="Acidic residues" evidence="6">
    <location>
        <begin position="65"/>
        <end position="83"/>
    </location>
</feature>
<evidence type="ECO:0000256" key="3">
    <source>
        <dbReference type="ARBA" id="ARBA00022737"/>
    </source>
</evidence>
<dbReference type="GO" id="GO:0034511">
    <property type="term" value="F:U3 snoRNA binding"/>
    <property type="evidence" value="ECO:0007669"/>
    <property type="project" value="InterPro"/>
</dbReference>
<dbReference type="InterPro" id="IPR036322">
    <property type="entry name" value="WD40_repeat_dom_sf"/>
</dbReference>
<protein>
    <submittedName>
        <fullName evidence="7">Uncharacterized protein</fullName>
    </submittedName>
</protein>
<dbReference type="InterPro" id="IPR015943">
    <property type="entry name" value="WD40/YVTN_repeat-like_dom_sf"/>
</dbReference>
<feature type="compositionally biased region" description="Polar residues" evidence="6">
    <location>
        <begin position="45"/>
        <end position="58"/>
    </location>
</feature>
<dbReference type="InterPro" id="IPR001680">
    <property type="entry name" value="WD40_rpt"/>
</dbReference>
<dbReference type="FunFam" id="2.130.10.10:FF:000509">
    <property type="entry name" value="U3 small nucleolar RNA-interacting protein"/>
    <property type="match status" value="1"/>
</dbReference>
<feature type="repeat" description="WD" evidence="5">
    <location>
        <begin position="251"/>
        <end position="292"/>
    </location>
</feature>
<evidence type="ECO:0000313" key="8">
    <source>
        <dbReference type="Proteomes" id="UP000186922"/>
    </source>
</evidence>
<dbReference type="STRING" id="947166.A0A1D1V3J9"/>
<name>A0A1D1V3J9_RAMVA</name>
<keyword evidence="3" id="KW-0677">Repeat</keyword>
<sequence>MAIGVMDSRKRKMNGSSKSNKKGPASRVGGRGRGRGNKSTSSGRNFFQSNGETSSFNRQNKRSGDEDEEILSEGSDQEAEDEQITLRRDEDTDEEAQETEQEKRLRLTKDYLRQMEESTTTDKSINERLREDILAESGRLHRTVAKNFTGYNESATKLLKGHSGHKLSVTCVSSNGQIVFSGGKEGTLIKWGVNSGKALKRIVPDSTEALGHNGPILCLSLSSDSKFLASGGTDKLIKIWLVDSMDLFMNFKGHRDAVSGVAFRVNTHQLFSCSHDRNVKVWNVDEKAYVETLFGHQNAITAIDSFHKERCITSGGQDFSVRIWKILEESQLVFQLPAGSLECISLIDDDHFVTGNDEGSLCLWGTNKKKPMWTVRNAHKSGTGEVHWITAVDSLKNTDMFASGSNNGEIILWAIEEGFRSVTLQFKIPVVGFINSLKFISDGLSLVAGVGQEHRLGRWWRVKEAKNSVQVFSLMQRSSDSVT</sequence>
<evidence type="ECO:0000313" key="7">
    <source>
        <dbReference type="EMBL" id="GAU93028.1"/>
    </source>
</evidence>
<evidence type="ECO:0000256" key="1">
    <source>
        <dbReference type="ARBA" id="ARBA00004123"/>
    </source>
</evidence>
<dbReference type="Pfam" id="PF00400">
    <property type="entry name" value="WD40"/>
    <property type="match status" value="5"/>
</dbReference>
<accession>A0A1D1V3J9</accession>
<dbReference type="Proteomes" id="UP000186922">
    <property type="component" value="Unassembled WGS sequence"/>
</dbReference>